<feature type="region of interest" description="Disordered" evidence="1">
    <location>
        <begin position="68"/>
        <end position="102"/>
    </location>
</feature>
<feature type="compositionally biased region" description="Low complexity" evidence="1">
    <location>
        <begin position="90"/>
        <end position="101"/>
    </location>
</feature>
<protein>
    <submittedName>
        <fullName evidence="2">Uncharacterized protein</fullName>
    </submittedName>
</protein>
<evidence type="ECO:0000313" key="3">
    <source>
        <dbReference type="Proteomes" id="UP000762676"/>
    </source>
</evidence>
<organism evidence="2 3">
    <name type="scientific">Elysia marginata</name>
    <dbReference type="NCBI Taxonomy" id="1093978"/>
    <lineage>
        <taxon>Eukaryota</taxon>
        <taxon>Metazoa</taxon>
        <taxon>Spiralia</taxon>
        <taxon>Lophotrochozoa</taxon>
        <taxon>Mollusca</taxon>
        <taxon>Gastropoda</taxon>
        <taxon>Heterobranchia</taxon>
        <taxon>Euthyneura</taxon>
        <taxon>Panpulmonata</taxon>
        <taxon>Sacoglossa</taxon>
        <taxon>Placobranchoidea</taxon>
        <taxon>Plakobranchidae</taxon>
        <taxon>Elysia</taxon>
    </lineage>
</organism>
<dbReference type="EMBL" id="BMAT01000923">
    <property type="protein sequence ID" value="GFR76057.1"/>
    <property type="molecule type" value="Genomic_DNA"/>
</dbReference>
<keyword evidence="3" id="KW-1185">Reference proteome</keyword>
<sequence length="151" mass="16277">MCKSLADAYTDARPSKTFAKKTQNVSFVATDSSSHTSYRPSVRSSYRAPRGSHSFNFSEGCGRGFYKSQDHSHLSSSHRSPSAGRFQHKSASSSGSTGSGSVDRVPVKGKMILSVFSVVEEDISIGSALQNQLLTFPVQFLVIPLIAAQLQ</sequence>
<reference evidence="2 3" key="1">
    <citation type="journal article" date="2021" name="Elife">
        <title>Chloroplast acquisition without the gene transfer in kleptoplastic sea slugs, Plakobranchus ocellatus.</title>
        <authorList>
            <person name="Maeda T."/>
            <person name="Takahashi S."/>
            <person name="Yoshida T."/>
            <person name="Shimamura S."/>
            <person name="Takaki Y."/>
            <person name="Nagai Y."/>
            <person name="Toyoda A."/>
            <person name="Suzuki Y."/>
            <person name="Arimoto A."/>
            <person name="Ishii H."/>
            <person name="Satoh N."/>
            <person name="Nishiyama T."/>
            <person name="Hasebe M."/>
            <person name="Maruyama T."/>
            <person name="Minagawa J."/>
            <person name="Obokata J."/>
            <person name="Shigenobu S."/>
        </authorList>
    </citation>
    <scope>NUCLEOTIDE SEQUENCE [LARGE SCALE GENOMIC DNA]</scope>
</reference>
<gene>
    <name evidence="2" type="ORF">ElyMa_000471300</name>
</gene>
<proteinExistence type="predicted"/>
<evidence type="ECO:0000256" key="1">
    <source>
        <dbReference type="SAM" id="MobiDB-lite"/>
    </source>
</evidence>
<evidence type="ECO:0000313" key="2">
    <source>
        <dbReference type="EMBL" id="GFR76057.1"/>
    </source>
</evidence>
<comment type="caution">
    <text evidence="2">The sequence shown here is derived from an EMBL/GenBank/DDBJ whole genome shotgun (WGS) entry which is preliminary data.</text>
</comment>
<feature type="compositionally biased region" description="Polar residues" evidence="1">
    <location>
        <begin position="29"/>
        <end position="44"/>
    </location>
</feature>
<dbReference type="Proteomes" id="UP000762676">
    <property type="component" value="Unassembled WGS sequence"/>
</dbReference>
<accession>A0AAV4FRE4</accession>
<name>A0AAV4FRE4_9GAST</name>
<feature type="region of interest" description="Disordered" evidence="1">
    <location>
        <begin position="29"/>
        <end position="53"/>
    </location>
</feature>
<dbReference type="AlphaFoldDB" id="A0AAV4FRE4"/>